<dbReference type="RefSeq" id="WP_189714226.1">
    <property type="nucleotide sequence ID" value="NZ_BMSA01000018.1"/>
</dbReference>
<keyword evidence="2" id="KW-1133">Transmembrane helix</keyword>
<feature type="transmembrane region" description="Helical" evidence="2">
    <location>
        <begin position="161"/>
        <end position="181"/>
    </location>
</feature>
<dbReference type="PANTHER" id="PTHR39430:SF1">
    <property type="entry name" value="PROTEASE"/>
    <property type="match status" value="1"/>
</dbReference>
<feature type="transmembrane region" description="Helical" evidence="2">
    <location>
        <begin position="211"/>
        <end position="231"/>
    </location>
</feature>
<sequence>MGTTSTAPHGAGSGPGDEGDGRGGRFGRIVRSPLGWMLTGMVGVGLVSGLTATGPGPVPALGAAAAVAVYWAVMRFVARRPTPEIARRGAGREVLLGGGIGLGFILVSALLITALGGYSFSWAGNGFVSVVWSAVMVQIGAAVTEELLFRGLALQALEQLWGSRAAVAITGLFFGVAHLGAPEASGWSAVAIALEAGAMLGAAFLWRRNIWFVAGLHFAWNTVEQLLGIPVSGHTPEGLYTVDVHGSALLTGGGFGLETSIVPVVISVLITVSMAVLAHRSGGLRPRRRAGH</sequence>
<feature type="transmembrane region" description="Helical" evidence="2">
    <location>
        <begin position="99"/>
        <end position="120"/>
    </location>
</feature>
<dbReference type="AlphaFoldDB" id="A0A918HM26"/>
<feature type="transmembrane region" description="Helical" evidence="2">
    <location>
        <begin position="58"/>
        <end position="78"/>
    </location>
</feature>
<feature type="transmembrane region" description="Helical" evidence="2">
    <location>
        <begin position="187"/>
        <end position="206"/>
    </location>
</feature>
<keyword evidence="5" id="KW-1185">Reference proteome</keyword>
<dbReference type="InterPro" id="IPR003675">
    <property type="entry name" value="Rce1/LyrA-like_dom"/>
</dbReference>
<dbReference type="Proteomes" id="UP000646776">
    <property type="component" value="Unassembled WGS sequence"/>
</dbReference>
<feature type="region of interest" description="Disordered" evidence="1">
    <location>
        <begin position="1"/>
        <end position="24"/>
    </location>
</feature>
<organism evidence="4 5">
    <name type="scientific">Streptomyces phaeofaciens</name>
    <dbReference type="NCBI Taxonomy" id="68254"/>
    <lineage>
        <taxon>Bacteria</taxon>
        <taxon>Bacillati</taxon>
        <taxon>Actinomycetota</taxon>
        <taxon>Actinomycetes</taxon>
        <taxon>Kitasatosporales</taxon>
        <taxon>Streptomycetaceae</taxon>
        <taxon>Streptomyces</taxon>
    </lineage>
</organism>
<dbReference type="Pfam" id="PF02517">
    <property type="entry name" value="Rce1-like"/>
    <property type="match status" value="1"/>
</dbReference>
<feature type="domain" description="CAAX prenyl protease 2/Lysostaphin resistance protein A-like" evidence="3">
    <location>
        <begin position="129"/>
        <end position="223"/>
    </location>
</feature>
<evidence type="ECO:0000256" key="2">
    <source>
        <dbReference type="SAM" id="Phobius"/>
    </source>
</evidence>
<dbReference type="GO" id="GO:0006508">
    <property type="term" value="P:proteolysis"/>
    <property type="evidence" value="ECO:0007669"/>
    <property type="project" value="UniProtKB-KW"/>
</dbReference>
<comment type="caution">
    <text evidence="4">The sequence shown here is derived from an EMBL/GenBank/DDBJ whole genome shotgun (WGS) entry which is preliminary data.</text>
</comment>
<name>A0A918HM26_9ACTN</name>
<dbReference type="EMBL" id="BMSA01000018">
    <property type="protein sequence ID" value="GGT71384.1"/>
    <property type="molecule type" value="Genomic_DNA"/>
</dbReference>
<keyword evidence="4" id="KW-0645">Protease</keyword>
<evidence type="ECO:0000259" key="3">
    <source>
        <dbReference type="Pfam" id="PF02517"/>
    </source>
</evidence>
<dbReference type="GO" id="GO:0080120">
    <property type="term" value="P:CAAX-box protein maturation"/>
    <property type="evidence" value="ECO:0007669"/>
    <property type="project" value="UniProtKB-ARBA"/>
</dbReference>
<protein>
    <submittedName>
        <fullName evidence="4">CAAX amino protease</fullName>
    </submittedName>
</protein>
<keyword evidence="2" id="KW-0472">Membrane</keyword>
<evidence type="ECO:0000313" key="5">
    <source>
        <dbReference type="Proteomes" id="UP000646776"/>
    </source>
</evidence>
<feature type="transmembrane region" description="Helical" evidence="2">
    <location>
        <begin position="260"/>
        <end position="279"/>
    </location>
</feature>
<proteinExistence type="predicted"/>
<feature type="transmembrane region" description="Helical" evidence="2">
    <location>
        <begin position="126"/>
        <end position="149"/>
    </location>
</feature>
<keyword evidence="4" id="KW-0378">Hydrolase</keyword>
<dbReference type="PANTHER" id="PTHR39430">
    <property type="entry name" value="MEMBRANE-ASSOCIATED PROTEASE-RELATED"/>
    <property type="match status" value="1"/>
</dbReference>
<reference evidence="4" key="1">
    <citation type="journal article" date="2014" name="Int. J. Syst. Evol. Microbiol.">
        <title>Complete genome sequence of Corynebacterium casei LMG S-19264T (=DSM 44701T), isolated from a smear-ripened cheese.</title>
        <authorList>
            <consortium name="US DOE Joint Genome Institute (JGI-PGF)"/>
            <person name="Walter F."/>
            <person name="Albersmeier A."/>
            <person name="Kalinowski J."/>
            <person name="Ruckert C."/>
        </authorList>
    </citation>
    <scope>NUCLEOTIDE SEQUENCE</scope>
    <source>
        <strain evidence="4">JCM 4125</strain>
    </source>
</reference>
<evidence type="ECO:0000256" key="1">
    <source>
        <dbReference type="SAM" id="MobiDB-lite"/>
    </source>
</evidence>
<keyword evidence="2" id="KW-0812">Transmembrane</keyword>
<dbReference type="GO" id="GO:0004175">
    <property type="term" value="F:endopeptidase activity"/>
    <property type="evidence" value="ECO:0007669"/>
    <property type="project" value="UniProtKB-ARBA"/>
</dbReference>
<reference evidence="4" key="2">
    <citation type="submission" date="2020-09" db="EMBL/GenBank/DDBJ databases">
        <authorList>
            <person name="Sun Q."/>
            <person name="Ohkuma M."/>
        </authorList>
    </citation>
    <scope>NUCLEOTIDE SEQUENCE</scope>
    <source>
        <strain evidence="4">JCM 4125</strain>
    </source>
</reference>
<gene>
    <name evidence="4" type="ORF">GCM10010226_56690</name>
</gene>
<accession>A0A918HM26</accession>
<evidence type="ECO:0000313" key="4">
    <source>
        <dbReference type="EMBL" id="GGT71384.1"/>
    </source>
</evidence>